<protein>
    <recommendedName>
        <fullName evidence="21">Tyramine beta hydroxylase</fullName>
    </recommendedName>
</protein>
<dbReference type="OrthoDB" id="129121at2759"/>
<comment type="subcellular location">
    <subcellularLocation>
        <location evidence="2">Membrane</location>
    </subcellularLocation>
</comment>
<dbReference type="Proteomes" id="UP000677228">
    <property type="component" value="Unassembled WGS sequence"/>
</dbReference>
<evidence type="ECO:0000256" key="8">
    <source>
        <dbReference type="ARBA" id="ARBA00023008"/>
    </source>
</evidence>
<dbReference type="EMBL" id="CAJOBC010006339">
    <property type="protein sequence ID" value="CAF3895396.1"/>
    <property type="molecule type" value="Genomic_DNA"/>
</dbReference>
<dbReference type="InterPro" id="IPR008977">
    <property type="entry name" value="PHM/PNGase_F_dom_sf"/>
</dbReference>
<dbReference type="InterPro" id="IPR045266">
    <property type="entry name" value="DOH_DOMON"/>
</dbReference>
<organism evidence="17 20">
    <name type="scientific">Didymodactylos carnosus</name>
    <dbReference type="NCBI Taxonomy" id="1234261"/>
    <lineage>
        <taxon>Eukaryota</taxon>
        <taxon>Metazoa</taxon>
        <taxon>Spiralia</taxon>
        <taxon>Gnathifera</taxon>
        <taxon>Rotifera</taxon>
        <taxon>Eurotatoria</taxon>
        <taxon>Bdelloidea</taxon>
        <taxon>Philodinida</taxon>
        <taxon>Philodinidae</taxon>
        <taxon>Didymodactylos</taxon>
    </lineage>
</organism>
<dbReference type="PANTHER" id="PTHR10157:SF29">
    <property type="entry name" value="DOPAMINE BETA-HYDROXYLASE"/>
    <property type="match status" value="1"/>
</dbReference>
<dbReference type="EMBL" id="CAJOBA010001675">
    <property type="protein sequence ID" value="CAF3608578.1"/>
    <property type="molecule type" value="Genomic_DNA"/>
</dbReference>
<dbReference type="InterPro" id="IPR000945">
    <property type="entry name" value="DBH-like"/>
</dbReference>
<name>A0A814RBA9_9BILA</name>
<keyword evidence="10" id="KW-0472">Membrane</keyword>
<dbReference type="InterPro" id="IPR024548">
    <property type="entry name" value="Cu2_monoox_C"/>
</dbReference>
<keyword evidence="9" id="KW-0503">Monooxygenase</keyword>
<dbReference type="Proteomes" id="UP000663829">
    <property type="component" value="Unassembled WGS sequence"/>
</dbReference>
<dbReference type="InterPro" id="IPR000323">
    <property type="entry name" value="Cu2_ascorb_mOase_N"/>
</dbReference>
<keyword evidence="5" id="KW-0479">Metal-binding</keyword>
<dbReference type="GO" id="GO:0030667">
    <property type="term" value="C:secretory granule membrane"/>
    <property type="evidence" value="ECO:0007669"/>
    <property type="project" value="TreeGrafter"/>
</dbReference>
<evidence type="ECO:0000313" key="20">
    <source>
        <dbReference type="Proteomes" id="UP000663829"/>
    </source>
</evidence>
<dbReference type="Pfam" id="PF01082">
    <property type="entry name" value="Cu2_monooxygen"/>
    <property type="match status" value="1"/>
</dbReference>
<evidence type="ECO:0000256" key="10">
    <source>
        <dbReference type="ARBA" id="ARBA00023136"/>
    </source>
</evidence>
<gene>
    <name evidence="17" type="ORF">GPM918_LOCUS20224</name>
    <name evidence="16" type="ORF">OVA965_LOCUS5806</name>
    <name evidence="19" type="ORF">SRO942_LOCUS20221</name>
    <name evidence="18" type="ORF">TMI583_LOCUS5803</name>
</gene>
<dbReference type="GO" id="GO:0004500">
    <property type="term" value="F:dopamine beta-monooxygenase activity"/>
    <property type="evidence" value="ECO:0007669"/>
    <property type="project" value="InterPro"/>
</dbReference>
<dbReference type="SUPFAM" id="SSF49742">
    <property type="entry name" value="PHM/PNGase F"/>
    <property type="match status" value="2"/>
</dbReference>
<keyword evidence="8" id="KW-0186">Copper</keyword>
<keyword evidence="13" id="KW-0732">Signal</keyword>
<dbReference type="AlphaFoldDB" id="A0A814RBA9"/>
<dbReference type="Gene3D" id="2.60.120.310">
    <property type="entry name" value="Copper type II, ascorbate-dependent monooxygenase, N-terminal domain"/>
    <property type="match status" value="1"/>
</dbReference>
<dbReference type="PANTHER" id="PTHR10157">
    <property type="entry name" value="DOPAMINE BETA HYDROXYLASE RELATED"/>
    <property type="match status" value="1"/>
</dbReference>
<keyword evidence="4" id="KW-0812">Transmembrane</keyword>
<dbReference type="CDD" id="cd09631">
    <property type="entry name" value="DOMON_DOH"/>
    <property type="match status" value="1"/>
</dbReference>
<evidence type="ECO:0000256" key="11">
    <source>
        <dbReference type="ARBA" id="ARBA00023157"/>
    </source>
</evidence>
<accession>A0A814RBA9</accession>
<keyword evidence="7" id="KW-0560">Oxidoreductase</keyword>
<evidence type="ECO:0000256" key="2">
    <source>
        <dbReference type="ARBA" id="ARBA00004370"/>
    </source>
</evidence>
<dbReference type="InterPro" id="IPR020611">
    <property type="entry name" value="Cu2_ascorb_mOase_CS-1"/>
</dbReference>
<comment type="cofactor">
    <cofactor evidence="1">
        <name>Cu(2+)</name>
        <dbReference type="ChEBI" id="CHEBI:29036"/>
    </cofactor>
</comment>
<evidence type="ECO:0000256" key="7">
    <source>
        <dbReference type="ARBA" id="ARBA00023002"/>
    </source>
</evidence>
<dbReference type="GO" id="GO:0006589">
    <property type="term" value="P:octopamine biosynthetic process"/>
    <property type="evidence" value="ECO:0007669"/>
    <property type="project" value="TreeGrafter"/>
</dbReference>
<evidence type="ECO:0000256" key="12">
    <source>
        <dbReference type="ARBA" id="ARBA00023180"/>
    </source>
</evidence>
<feature type="domain" description="Copper type II ascorbate-dependent monooxygenase C-terminal" evidence="15">
    <location>
        <begin position="348"/>
        <end position="502"/>
    </location>
</feature>
<feature type="signal peptide" evidence="13">
    <location>
        <begin position="1"/>
        <end position="18"/>
    </location>
</feature>
<dbReference type="Pfam" id="PF03712">
    <property type="entry name" value="Cu2_monoox_C"/>
    <property type="match status" value="1"/>
</dbReference>
<feature type="domain" description="Copper type II ascorbate-dependent monooxygenase N-terminal" evidence="14">
    <location>
        <begin position="199"/>
        <end position="327"/>
    </location>
</feature>
<evidence type="ECO:0000256" key="4">
    <source>
        <dbReference type="ARBA" id="ARBA00022692"/>
    </source>
</evidence>
<keyword evidence="20" id="KW-1185">Reference proteome</keyword>
<dbReference type="GO" id="GO:0005615">
    <property type="term" value="C:extracellular space"/>
    <property type="evidence" value="ECO:0007669"/>
    <property type="project" value="TreeGrafter"/>
</dbReference>
<evidence type="ECO:0000313" key="18">
    <source>
        <dbReference type="EMBL" id="CAF3608578.1"/>
    </source>
</evidence>
<feature type="chain" id="PRO_5036225734" description="Tyramine beta hydroxylase" evidence="13">
    <location>
        <begin position="19"/>
        <end position="583"/>
    </location>
</feature>
<evidence type="ECO:0000256" key="6">
    <source>
        <dbReference type="ARBA" id="ARBA00022989"/>
    </source>
</evidence>
<proteinExistence type="inferred from homology"/>
<dbReference type="EMBL" id="CAJNOQ010006339">
    <property type="protein sequence ID" value="CAF1131623.1"/>
    <property type="molecule type" value="Genomic_DNA"/>
</dbReference>
<dbReference type="InterPro" id="IPR028460">
    <property type="entry name" value="Tbh/DBH"/>
</dbReference>
<evidence type="ECO:0000256" key="5">
    <source>
        <dbReference type="ARBA" id="ARBA00022723"/>
    </source>
</evidence>
<evidence type="ECO:0000256" key="9">
    <source>
        <dbReference type="ARBA" id="ARBA00023033"/>
    </source>
</evidence>
<evidence type="ECO:0000256" key="13">
    <source>
        <dbReference type="SAM" id="SignalP"/>
    </source>
</evidence>
<dbReference type="PROSITE" id="PS00084">
    <property type="entry name" value="CU2_MONOOXYGENASE_1"/>
    <property type="match status" value="1"/>
</dbReference>
<sequence>MMVQRVIVFICLLESVILYELRYNVPLDETTNSSLKWDYDQYDSEVLQFEWSVTREYDSGAVLAFTNYEYMNNADLLVLDESDRVYDAYTNDDSMITLDNDKNIDCHVKSRKTIQKMKQSVVSCKRPVDTCDEHDYVIDSGTVHIMSGKLNQRQLLEIKENRSSLHFDLRNIKLHLQRVQLLKSQEKFPTISNDALHYDFLNSNVTIPNVDTTYWCKRFELPSDIVKEPHHIIRFDGVVSPQSEGVVHHMELFHCNIPPEKEVPEYNRPCTAEQKPMGLTECRRVIGAWALGAANFSYPKEAGGTIGGKHQSKYVVLEVHFNNPDLKAGIIDHSGIRIYYTRELRKNDAAIMEVGLEYNPKNSIPPHLAAFRLSGYCLGPCTNVGLPEEGITVFASQLHTHLTGVQVFTRIIRKDGTIEILNIDRHYSPHFQEIRILQKPIKIYKGDTILHTCIFNTRERKKMTFGGFSIHDEMCVNYMHYYPKADLEVCKTSVNDDSLNEFFSAMYKVDYAQTDENKTVEQNYESITWTPLTSAILQTFYEQAPIHFSCNGSNGNYLSGENWNKYSAQEPLQRDVSLPSNCR</sequence>
<reference evidence="17" key="1">
    <citation type="submission" date="2021-02" db="EMBL/GenBank/DDBJ databases">
        <authorList>
            <person name="Nowell W R."/>
        </authorList>
    </citation>
    <scope>NUCLEOTIDE SEQUENCE</scope>
</reference>
<dbReference type="GO" id="GO:0042421">
    <property type="term" value="P:norepinephrine biosynthetic process"/>
    <property type="evidence" value="ECO:0007669"/>
    <property type="project" value="TreeGrafter"/>
</dbReference>
<evidence type="ECO:0000313" key="19">
    <source>
        <dbReference type="EMBL" id="CAF3895396.1"/>
    </source>
</evidence>
<dbReference type="GO" id="GO:0042420">
    <property type="term" value="P:dopamine catabolic process"/>
    <property type="evidence" value="ECO:0007669"/>
    <property type="project" value="TreeGrafter"/>
</dbReference>
<dbReference type="EMBL" id="CAJNOK010001675">
    <property type="protein sequence ID" value="CAF0824212.1"/>
    <property type="molecule type" value="Genomic_DNA"/>
</dbReference>
<evidence type="ECO:0000313" key="16">
    <source>
        <dbReference type="EMBL" id="CAF0824212.1"/>
    </source>
</evidence>
<comment type="caution">
    <text evidence="17">The sequence shown here is derived from an EMBL/GenBank/DDBJ whole genome shotgun (WGS) entry which is preliminary data.</text>
</comment>
<dbReference type="Proteomes" id="UP000682733">
    <property type="component" value="Unassembled WGS sequence"/>
</dbReference>
<keyword evidence="11" id="KW-1015">Disulfide bond</keyword>
<evidence type="ECO:0000259" key="15">
    <source>
        <dbReference type="Pfam" id="PF03712"/>
    </source>
</evidence>
<comment type="similarity">
    <text evidence="3">Belongs to the copper type II ascorbate-dependent monooxygenase family.</text>
</comment>
<dbReference type="InterPro" id="IPR036939">
    <property type="entry name" value="Cu2_ascorb_mOase_N_sf"/>
</dbReference>
<dbReference type="InterPro" id="IPR014784">
    <property type="entry name" value="Cu2_ascorb_mOase-like_C"/>
</dbReference>
<evidence type="ECO:0008006" key="21">
    <source>
        <dbReference type="Google" id="ProtNLM"/>
    </source>
</evidence>
<keyword evidence="6" id="KW-1133">Transmembrane helix</keyword>
<evidence type="ECO:0000259" key="14">
    <source>
        <dbReference type="Pfam" id="PF01082"/>
    </source>
</evidence>
<dbReference type="Gene3D" id="2.60.120.230">
    <property type="match status" value="1"/>
</dbReference>
<dbReference type="PRINTS" id="PR00767">
    <property type="entry name" value="DBMONOXGNASE"/>
</dbReference>
<dbReference type="FunFam" id="2.60.120.230:FF:000001">
    <property type="entry name" value="Monooxygenase, DBH-like 1"/>
    <property type="match status" value="1"/>
</dbReference>
<evidence type="ECO:0000313" key="17">
    <source>
        <dbReference type="EMBL" id="CAF1131623.1"/>
    </source>
</evidence>
<dbReference type="Proteomes" id="UP000681722">
    <property type="component" value="Unassembled WGS sequence"/>
</dbReference>
<evidence type="ECO:0000256" key="1">
    <source>
        <dbReference type="ARBA" id="ARBA00001973"/>
    </source>
</evidence>
<evidence type="ECO:0000256" key="3">
    <source>
        <dbReference type="ARBA" id="ARBA00010676"/>
    </source>
</evidence>
<keyword evidence="12" id="KW-0325">Glycoprotein</keyword>
<dbReference type="GO" id="GO:0005507">
    <property type="term" value="F:copper ion binding"/>
    <property type="evidence" value="ECO:0007669"/>
    <property type="project" value="InterPro"/>
</dbReference>
<dbReference type="FunFam" id="2.60.120.310:FF:000004">
    <property type="entry name" value="DBH-like monooxygenase protein 1"/>
    <property type="match status" value="1"/>
</dbReference>